<accession>A0A2A2DE40</accession>
<organism evidence="4 5">
    <name type="scientific">Streptomyces albireticuli</name>
    <dbReference type="NCBI Taxonomy" id="1940"/>
    <lineage>
        <taxon>Bacteria</taxon>
        <taxon>Bacillati</taxon>
        <taxon>Actinomycetota</taxon>
        <taxon>Actinomycetes</taxon>
        <taxon>Kitasatosporales</taxon>
        <taxon>Streptomycetaceae</taxon>
        <taxon>Streptomyces</taxon>
    </lineage>
</organism>
<dbReference type="PIRSF" id="PIRSF002741">
    <property type="entry name" value="MppA"/>
    <property type="match status" value="1"/>
</dbReference>
<dbReference type="CDD" id="cd08501">
    <property type="entry name" value="PBP2_Lpqw"/>
    <property type="match status" value="1"/>
</dbReference>
<dbReference type="GO" id="GO:0015833">
    <property type="term" value="P:peptide transport"/>
    <property type="evidence" value="ECO:0007669"/>
    <property type="project" value="TreeGrafter"/>
</dbReference>
<evidence type="ECO:0000313" key="4">
    <source>
        <dbReference type="EMBL" id="PAU49794.1"/>
    </source>
</evidence>
<dbReference type="Gene3D" id="3.90.76.10">
    <property type="entry name" value="Dipeptide-binding Protein, Domain 1"/>
    <property type="match status" value="1"/>
</dbReference>
<dbReference type="AlphaFoldDB" id="A0A2A2DE40"/>
<evidence type="ECO:0000259" key="3">
    <source>
        <dbReference type="Pfam" id="PF00496"/>
    </source>
</evidence>
<evidence type="ECO:0000256" key="2">
    <source>
        <dbReference type="SAM" id="SignalP"/>
    </source>
</evidence>
<gene>
    <name evidence="4" type="ORF">CK936_05825</name>
</gene>
<feature type="chain" id="PRO_5013104433" description="Solute-binding protein family 5 domain-containing protein" evidence="2">
    <location>
        <begin position="31"/>
        <end position="620"/>
    </location>
</feature>
<name>A0A2A2DE40_9ACTN</name>
<dbReference type="Gene3D" id="3.10.105.10">
    <property type="entry name" value="Dipeptide-binding Protein, Domain 3"/>
    <property type="match status" value="1"/>
</dbReference>
<dbReference type="GO" id="GO:1904680">
    <property type="term" value="F:peptide transmembrane transporter activity"/>
    <property type="evidence" value="ECO:0007669"/>
    <property type="project" value="TreeGrafter"/>
</dbReference>
<sequence>MAPLSIRTRLRRRSAALLAAGILLPLPVLAGCGLDGDDADEGVITPQDINALPRDKVADKGTLRWAVDALPATLNTFQSDADAATRRVAAAALPALFTLDDHGRPRRDPDYLASAEVVQRAPRQVVVYKLNPRAAWNDGKALSAADFQAQWQALRGRDSGYWTARNAGYDRIDRVEQGADAHEVKVTFARPCADWAALFTPLYPKSVMGDANAFNDSARNELKVSAGPFKVGPRDNGQGTLTLVRDPKWWGDRAKLDQLVLRAVPRGERAAALAAGRLDLADVGTADADRIVAANRPRGRKGENGKKGEKGEKAEKGEKGEKRAAPPGPLRGTAVRRSLEPAYTQLALNGSSGALADERVRRAVARALDRKTLAESVLRPLGLPAAPQGSHLFMAGQQGYEDNSDAIGGTDPKAAGRLLADAGWREHGPARGTDGKPARVAPPVRMKDGKRLTLRFVLPEGSAAEPLRAVGDRVARQLDAVGIHTEITKVADAGYFKDHIAAGTYDLALYSWPATAYPSTDARPVFAKPQPAADGSLLVEQNYTRVGTDQIDQLFEQASTELDTEVSRDLVGRADARIWAAAGSIPLYQRPELVAARGTVVNAGAFGLATPRYQDIGFRR</sequence>
<evidence type="ECO:0000256" key="1">
    <source>
        <dbReference type="SAM" id="MobiDB-lite"/>
    </source>
</evidence>
<feature type="domain" description="Solute-binding protein family 5" evidence="3">
    <location>
        <begin position="120"/>
        <end position="521"/>
    </location>
</feature>
<dbReference type="GO" id="GO:0043190">
    <property type="term" value="C:ATP-binding cassette (ABC) transporter complex"/>
    <property type="evidence" value="ECO:0007669"/>
    <property type="project" value="InterPro"/>
</dbReference>
<feature type="signal peptide" evidence="2">
    <location>
        <begin position="1"/>
        <end position="30"/>
    </location>
</feature>
<dbReference type="Proteomes" id="UP000218944">
    <property type="component" value="Unassembled WGS sequence"/>
</dbReference>
<dbReference type="PANTHER" id="PTHR30290:SF65">
    <property type="entry name" value="MONOACYL PHOSPHATIDYLINOSITOL TETRAMANNOSIDE-BINDING PROTEIN LPQW-RELATED"/>
    <property type="match status" value="1"/>
</dbReference>
<dbReference type="InterPro" id="IPR030678">
    <property type="entry name" value="Peptide/Ni-bd"/>
</dbReference>
<comment type="caution">
    <text evidence="4">The sequence shown here is derived from an EMBL/GenBank/DDBJ whole genome shotgun (WGS) entry which is preliminary data.</text>
</comment>
<dbReference type="EMBL" id="NSJV01000105">
    <property type="protein sequence ID" value="PAU49794.1"/>
    <property type="molecule type" value="Genomic_DNA"/>
</dbReference>
<dbReference type="Gene3D" id="3.40.190.10">
    <property type="entry name" value="Periplasmic binding protein-like II"/>
    <property type="match status" value="1"/>
</dbReference>
<keyword evidence="5" id="KW-1185">Reference proteome</keyword>
<dbReference type="PANTHER" id="PTHR30290">
    <property type="entry name" value="PERIPLASMIC BINDING COMPONENT OF ABC TRANSPORTER"/>
    <property type="match status" value="1"/>
</dbReference>
<dbReference type="Pfam" id="PF00496">
    <property type="entry name" value="SBP_bac_5"/>
    <property type="match status" value="1"/>
</dbReference>
<dbReference type="GO" id="GO:0042597">
    <property type="term" value="C:periplasmic space"/>
    <property type="evidence" value="ECO:0007669"/>
    <property type="project" value="UniProtKB-ARBA"/>
</dbReference>
<feature type="compositionally biased region" description="Basic and acidic residues" evidence="1">
    <location>
        <begin position="300"/>
        <end position="324"/>
    </location>
</feature>
<evidence type="ECO:0000313" key="5">
    <source>
        <dbReference type="Proteomes" id="UP000218944"/>
    </source>
</evidence>
<dbReference type="InterPro" id="IPR000914">
    <property type="entry name" value="SBP_5_dom"/>
</dbReference>
<keyword evidence="2" id="KW-0732">Signal</keyword>
<proteinExistence type="predicted"/>
<reference evidence="4 5" key="1">
    <citation type="submission" date="2017-08" db="EMBL/GenBank/DDBJ databases">
        <title>Genome sequence of Streptomyces albireticuli NRRL B-1670.</title>
        <authorList>
            <person name="Graham D.E."/>
            <person name="Mahan K.M."/>
            <person name="Klingeman D.M."/>
            <person name="Hettich R.L."/>
            <person name="Parry R.J."/>
            <person name="Spain J.C."/>
        </authorList>
    </citation>
    <scope>NUCLEOTIDE SEQUENCE [LARGE SCALE GENOMIC DNA]</scope>
    <source>
        <strain evidence="4 5">NRRL B-1670</strain>
    </source>
</reference>
<dbReference type="InterPro" id="IPR039424">
    <property type="entry name" value="SBP_5"/>
</dbReference>
<dbReference type="RefSeq" id="WP_095579386.1">
    <property type="nucleotide sequence ID" value="NZ_JAJQQQ010000009.1"/>
</dbReference>
<dbReference type="SUPFAM" id="SSF53850">
    <property type="entry name" value="Periplasmic binding protein-like II"/>
    <property type="match status" value="1"/>
</dbReference>
<protein>
    <recommendedName>
        <fullName evidence="3">Solute-binding protein family 5 domain-containing protein</fullName>
    </recommendedName>
</protein>
<feature type="region of interest" description="Disordered" evidence="1">
    <location>
        <begin position="291"/>
        <end position="333"/>
    </location>
</feature>
<dbReference type="PROSITE" id="PS51257">
    <property type="entry name" value="PROKAR_LIPOPROTEIN"/>
    <property type="match status" value="1"/>
</dbReference>